<gene>
    <name evidence="6" type="ORF">GCM10008957_17840</name>
</gene>
<dbReference type="PANTHER" id="PTHR46796">
    <property type="entry name" value="HTH-TYPE TRANSCRIPTIONAL ACTIVATOR RHAS-RELATED"/>
    <property type="match status" value="1"/>
</dbReference>
<keyword evidence="7" id="KW-1185">Reference proteome</keyword>
<reference evidence="6" key="2">
    <citation type="submission" date="2020-09" db="EMBL/GenBank/DDBJ databases">
        <authorList>
            <person name="Sun Q."/>
            <person name="Ohkuma M."/>
        </authorList>
    </citation>
    <scope>NUCLEOTIDE SEQUENCE</scope>
    <source>
        <strain evidence="6">JCM 31311</strain>
    </source>
</reference>
<dbReference type="Proteomes" id="UP000603865">
    <property type="component" value="Unassembled WGS sequence"/>
</dbReference>
<dbReference type="InterPro" id="IPR009057">
    <property type="entry name" value="Homeodomain-like_sf"/>
</dbReference>
<evidence type="ECO:0000256" key="1">
    <source>
        <dbReference type="ARBA" id="ARBA00023015"/>
    </source>
</evidence>
<dbReference type="PANTHER" id="PTHR46796:SF15">
    <property type="entry name" value="BLL1074 PROTEIN"/>
    <property type="match status" value="1"/>
</dbReference>
<dbReference type="Pfam" id="PF20240">
    <property type="entry name" value="DUF6597"/>
    <property type="match status" value="1"/>
</dbReference>
<comment type="caution">
    <text evidence="6">The sequence shown here is derived from an EMBL/GenBank/DDBJ whole genome shotgun (WGS) entry which is preliminary data.</text>
</comment>
<keyword evidence="2" id="KW-0238">DNA-binding</keyword>
<organism evidence="6 7">
    <name type="scientific">Deinococcus ruber</name>
    <dbReference type="NCBI Taxonomy" id="1848197"/>
    <lineage>
        <taxon>Bacteria</taxon>
        <taxon>Thermotogati</taxon>
        <taxon>Deinococcota</taxon>
        <taxon>Deinococci</taxon>
        <taxon>Deinococcales</taxon>
        <taxon>Deinococcaceae</taxon>
        <taxon>Deinococcus</taxon>
    </lineage>
</organism>
<evidence type="ECO:0000259" key="5">
    <source>
        <dbReference type="PROSITE" id="PS01124"/>
    </source>
</evidence>
<evidence type="ECO:0000256" key="2">
    <source>
        <dbReference type="ARBA" id="ARBA00023125"/>
    </source>
</evidence>
<proteinExistence type="predicted"/>
<dbReference type="Gene3D" id="1.10.10.60">
    <property type="entry name" value="Homeodomain-like"/>
    <property type="match status" value="1"/>
</dbReference>
<evidence type="ECO:0000313" key="7">
    <source>
        <dbReference type="Proteomes" id="UP000603865"/>
    </source>
</evidence>
<dbReference type="InterPro" id="IPR050204">
    <property type="entry name" value="AraC_XylS_family_regulators"/>
</dbReference>
<dbReference type="SMART" id="SM00342">
    <property type="entry name" value="HTH_ARAC"/>
    <property type="match status" value="1"/>
</dbReference>
<accession>A0A918C517</accession>
<dbReference type="GO" id="GO:0003700">
    <property type="term" value="F:DNA-binding transcription factor activity"/>
    <property type="evidence" value="ECO:0007669"/>
    <property type="project" value="InterPro"/>
</dbReference>
<reference evidence="6" key="1">
    <citation type="journal article" date="2014" name="Int. J. Syst. Evol. Microbiol.">
        <title>Complete genome sequence of Corynebacterium casei LMG S-19264T (=DSM 44701T), isolated from a smear-ripened cheese.</title>
        <authorList>
            <consortium name="US DOE Joint Genome Institute (JGI-PGF)"/>
            <person name="Walter F."/>
            <person name="Albersmeier A."/>
            <person name="Kalinowski J."/>
            <person name="Ruckert C."/>
        </authorList>
    </citation>
    <scope>NUCLEOTIDE SEQUENCE</scope>
    <source>
        <strain evidence="6">JCM 31311</strain>
    </source>
</reference>
<evidence type="ECO:0000313" key="6">
    <source>
        <dbReference type="EMBL" id="GGR05332.1"/>
    </source>
</evidence>
<dbReference type="RefSeq" id="WP_189089481.1">
    <property type="nucleotide sequence ID" value="NZ_BMQL01000007.1"/>
</dbReference>
<dbReference type="GO" id="GO:0043565">
    <property type="term" value="F:sequence-specific DNA binding"/>
    <property type="evidence" value="ECO:0007669"/>
    <property type="project" value="InterPro"/>
</dbReference>
<feature type="region of interest" description="Disordered" evidence="4">
    <location>
        <begin position="277"/>
        <end position="301"/>
    </location>
</feature>
<evidence type="ECO:0000256" key="3">
    <source>
        <dbReference type="ARBA" id="ARBA00023163"/>
    </source>
</evidence>
<dbReference type="Pfam" id="PF12833">
    <property type="entry name" value="HTH_18"/>
    <property type="match status" value="1"/>
</dbReference>
<sequence>MSFQEFLPDPRLQPLVRSYWQVSEYHDVSQQEHHFLPERSVRLTFYAGQSWQASTPLGELEPMPQAVLFGLTLTPQRVVSVGLTRALGVELYPWGARQLFGWEFGQYTLDLSRDHPWLCRAVCALIGLNAWDEARQMVEDWLLGLLNQQGQALQSGTQAAIQLYRSLGSARIGTLATELNLSQRHLERLFVQEVGVNAKTLARLIRFEEIHNRLWVDPYLPLAPLAYDLGFADQAHLTREFRTLAHMTPRRFAQSTLLRVRTLADAVNDDRLLAPAPAQAHSRADTDNGQSPVLPGDLSPP</sequence>
<evidence type="ECO:0000256" key="4">
    <source>
        <dbReference type="SAM" id="MobiDB-lite"/>
    </source>
</evidence>
<name>A0A918C517_9DEIO</name>
<keyword evidence="1" id="KW-0805">Transcription regulation</keyword>
<dbReference type="AlphaFoldDB" id="A0A918C517"/>
<protein>
    <submittedName>
        <fullName evidence="6">AraC family transcriptional regulator</fullName>
    </submittedName>
</protein>
<feature type="domain" description="HTH araC/xylS-type" evidence="5">
    <location>
        <begin position="171"/>
        <end position="255"/>
    </location>
</feature>
<keyword evidence="3" id="KW-0804">Transcription</keyword>
<dbReference type="SUPFAM" id="SSF46689">
    <property type="entry name" value="Homeodomain-like"/>
    <property type="match status" value="1"/>
</dbReference>
<dbReference type="PROSITE" id="PS01124">
    <property type="entry name" value="HTH_ARAC_FAMILY_2"/>
    <property type="match status" value="1"/>
</dbReference>
<dbReference type="InterPro" id="IPR046532">
    <property type="entry name" value="DUF6597"/>
</dbReference>
<dbReference type="InterPro" id="IPR018060">
    <property type="entry name" value="HTH_AraC"/>
</dbReference>
<dbReference type="EMBL" id="BMQL01000007">
    <property type="protein sequence ID" value="GGR05332.1"/>
    <property type="molecule type" value="Genomic_DNA"/>
</dbReference>